<dbReference type="AlphaFoldDB" id="A0A8S9WY37"/>
<keyword evidence="8 11" id="KW-1133">Transmembrane helix</keyword>
<sequence length="991" mass="113223">MFNMLEMAAYLPKLEKLASSLTEIEVNEGRASPAAKSSRRRSSRKKSKTSKKIVLVKKPTLPETMPVASVVPQYPQFPQPGMVYVPASWIKKIPSKSPKKRKSVDFSEKHTMASMAKRRHTVVEQNILLQHNPGKNNKTTKKKPMLKDNPEKPSMDLAMRVSAKKAAMALERKRLEFLQYLQEVQEEISALEFASGQKLAKIRLNNKSRQKRDAVAIKAKVKKGTADPLQKPPVKSKNKAAGTPKKKSYKVDHPKNTVKPATSKVIKSKQSLTSMLSQESSSMTQIKMMDDAFNSNHRNYKASMNESKQTRLNIAASILKETNEATIKPKQRVINCGEMEQRQQRATQSRNSDDWGKIVVTDQPGLSSGTTVHPKSAKVNKLGEGDKLKSTIESTINSPARCPSVEMDDRESTLNLMSETLMSVADKLEKVFNNPKKRRPVSRPTIKRVYVIKFDEKGSQTSKHLRKSLERNVQNTKETDNKKDKMRSSRENPTDYIKNDSSSNINLNHFQNAPKVLSNGDDRSENDLSRPFKDRTEPTNDCSVPELKRQNKSFETDNSISYLINDVTSSAKKPRHKPFEVLEREKTPSRNRIPEIFNAILKEIGSIRLKNQETSERRRPRESKIKTLAEVLESEESLITAEYTIPRSMIKKEAVDRLQTLLDRLNEKSPVAPHIQTDFQKERSVGSEEVFEWKELPTTMSYYTTVINDPSNIDSSSSMLSGPICRICHGRHGTLVKPCRCRGTLAYVHVECLQVWLTEKEVNFCELCNYTFKVIHVPEYKIIPSIGFWYKFAATNHQKRTIMVDLTLGIVLIPFLIFLTMFVRSVTCDEKTEFDEDDEFEDNVMWHFGQATLQVATFLVILSYIAGVLVRINHHLSTWFTWVIRNLKEQERSATSEDGNSPRFGFFWASVKRGRTPPFYRSSELDEVGCKARRLVAIYHLPFCAWMKSAFQTIEIRQPKPYANLSLESTLTLQRISRKTSQSTGDKYYLY</sequence>
<dbReference type="PANTHER" id="PTHR46065">
    <property type="entry name" value="E3 UBIQUITIN-PROTEIN LIGASE MARCH 2/3 FAMILY MEMBER"/>
    <property type="match status" value="1"/>
</dbReference>
<dbReference type="OrthoDB" id="273089at2759"/>
<dbReference type="InterPro" id="IPR011016">
    <property type="entry name" value="Znf_RING-CH"/>
</dbReference>
<evidence type="ECO:0000256" key="5">
    <source>
        <dbReference type="ARBA" id="ARBA00022771"/>
    </source>
</evidence>
<dbReference type="SUPFAM" id="SSF57850">
    <property type="entry name" value="RING/U-box"/>
    <property type="match status" value="1"/>
</dbReference>
<keyword evidence="6" id="KW-0833">Ubl conjugation pathway</keyword>
<dbReference type="GO" id="GO:0016020">
    <property type="term" value="C:membrane"/>
    <property type="evidence" value="ECO:0007669"/>
    <property type="project" value="UniProtKB-SubCell"/>
</dbReference>
<keyword evidence="5" id="KW-0863">Zinc-finger</keyword>
<dbReference type="GO" id="GO:0008270">
    <property type="term" value="F:zinc ion binding"/>
    <property type="evidence" value="ECO:0007669"/>
    <property type="project" value="UniProtKB-KW"/>
</dbReference>
<evidence type="ECO:0000256" key="4">
    <source>
        <dbReference type="ARBA" id="ARBA00022723"/>
    </source>
</evidence>
<feature type="compositionally biased region" description="Basic and acidic residues" evidence="10">
    <location>
        <begin position="477"/>
        <end position="493"/>
    </location>
</feature>
<feature type="transmembrane region" description="Helical" evidence="11">
    <location>
        <begin position="846"/>
        <end position="870"/>
    </location>
</feature>
<evidence type="ECO:0000256" key="7">
    <source>
        <dbReference type="ARBA" id="ARBA00022833"/>
    </source>
</evidence>
<dbReference type="PANTHER" id="PTHR46065:SF3">
    <property type="entry name" value="FI20425P1"/>
    <property type="match status" value="1"/>
</dbReference>
<feature type="compositionally biased region" description="Polar residues" evidence="10">
    <location>
        <begin position="499"/>
        <end position="511"/>
    </location>
</feature>
<comment type="caution">
    <text evidence="13">The sequence shown here is derived from an EMBL/GenBank/DDBJ whole genome shotgun (WGS) entry which is preliminary data.</text>
</comment>
<evidence type="ECO:0000256" key="2">
    <source>
        <dbReference type="ARBA" id="ARBA00022679"/>
    </source>
</evidence>
<dbReference type="Proteomes" id="UP000466442">
    <property type="component" value="Linkage Group LG12"/>
</dbReference>
<dbReference type="EMBL" id="WIXP02000012">
    <property type="protein sequence ID" value="KAF6201652.1"/>
    <property type="molecule type" value="Genomic_DNA"/>
</dbReference>
<protein>
    <recommendedName>
        <fullName evidence="12">RING-CH-type domain-containing protein</fullName>
    </recommendedName>
</protein>
<evidence type="ECO:0000256" key="3">
    <source>
        <dbReference type="ARBA" id="ARBA00022692"/>
    </source>
</evidence>
<keyword evidence="4" id="KW-0479">Metal-binding</keyword>
<feature type="transmembrane region" description="Helical" evidence="11">
    <location>
        <begin position="806"/>
        <end position="826"/>
    </location>
</feature>
<name>A0A8S9WY37_APOLU</name>
<evidence type="ECO:0000256" key="1">
    <source>
        <dbReference type="ARBA" id="ARBA00004141"/>
    </source>
</evidence>
<dbReference type="PROSITE" id="PS51292">
    <property type="entry name" value="ZF_RING_CH"/>
    <property type="match status" value="1"/>
</dbReference>
<dbReference type="GO" id="GO:0004842">
    <property type="term" value="F:ubiquitin-protein transferase activity"/>
    <property type="evidence" value="ECO:0007669"/>
    <property type="project" value="TreeGrafter"/>
</dbReference>
<feature type="region of interest" description="Disordered" evidence="10">
    <location>
        <begin position="221"/>
        <end position="256"/>
    </location>
</feature>
<dbReference type="GO" id="GO:0016567">
    <property type="term" value="P:protein ubiquitination"/>
    <property type="evidence" value="ECO:0007669"/>
    <property type="project" value="TreeGrafter"/>
</dbReference>
<feature type="region of interest" description="Disordered" evidence="10">
    <location>
        <begin position="460"/>
        <end position="544"/>
    </location>
</feature>
<gene>
    <name evidence="13" type="ORF">GE061_004045</name>
</gene>
<evidence type="ECO:0000256" key="6">
    <source>
        <dbReference type="ARBA" id="ARBA00022786"/>
    </source>
</evidence>
<feature type="domain" description="RING-CH-type" evidence="12">
    <location>
        <begin position="717"/>
        <end position="775"/>
    </location>
</feature>
<keyword evidence="14" id="KW-1185">Reference proteome</keyword>
<feature type="compositionally biased region" description="Basic residues" evidence="10">
    <location>
        <begin position="37"/>
        <end position="51"/>
    </location>
</feature>
<accession>A0A8S9WY37</accession>
<dbReference type="SMART" id="SM00744">
    <property type="entry name" value="RINGv"/>
    <property type="match status" value="1"/>
</dbReference>
<evidence type="ECO:0000256" key="10">
    <source>
        <dbReference type="SAM" id="MobiDB-lite"/>
    </source>
</evidence>
<keyword evidence="7" id="KW-0862">Zinc</keyword>
<feature type="compositionally biased region" description="Basic and acidic residues" evidence="10">
    <location>
        <begin position="520"/>
        <end position="538"/>
    </location>
</feature>
<evidence type="ECO:0000256" key="8">
    <source>
        <dbReference type="ARBA" id="ARBA00022989"/>
    </source>
</evidence>
<keyword evidence="3 11" id="KW-0812">Transmembrane</keyword>
<feature type="compositionally biased region" description="Basic residues" evidence="10">
    <location>
        <begin position="234"/>
        <end position="248"/>
    </location>
</feature>
<feature type="region of interest" description="Disordered" evidence="10">
    <location>
        <begin position="132"/>
        <end position="153"/>
    </location>
</feature>
<feature type="region of interest" description="Disordered" evidence="10">
    <location>
        <begin position="27"/>
        <end position="51"/>
    </location>
</feature>
<evidence type="ECO:0000256" key="11">
    <source>
        <dbReference type="SAM" id="Phobius"/>
    </source>
</evidence>
<evidence type="ECO:0000259" key="12">
    <source>
        <dbReference type="PROSITE" id="PS51292"/>
    </source>
</evidence>
<dbReference type="InterPro" id="IPR013083">
    <property type="entry name" value="Znf_RING/FYVE/PHD"/>
</dbReference>
<dbReference type="Pfam" id="PF12906">
    <property type="entry name" value="RINGv"/>
    <property type="match status" value="1"/>
</dbReference>
<evidence type="ECO:0000313" key="13">
    <source>
        <dbReference type="EMBL" id="KAF6201652.1"/>
    </source>
</evidence>
<proteinExistence type="predicted"/>
<dbReference type="Gene3D" id="3.30.40.10">
    <property type="entry name" value="Zinc/RING finger domain, C3HC4 (zinc finger)"/>
    <property type="match status" value="1"/>
</dbReference>
<keyword evidence="2" id="KW-0808">Transferase</keyword>
<comment type="subcellular location">
    <subcellularLocation>
        <location evidence="1">Membrane</location>
        <topology evidence="1">Multi-pass membrane protein</topology>
    </subcellularLocation>
</comment>
<organism evidence="13 14">
    <name type="scientific">Apolygus lucorum</name>
    <name type="common">Small green plant bug</name>
    <name type="synonym">Lygocoris lucorum</name>
    <dbReference type="NCBI Taxonomy" id="248454"/>
    <lineage>
        <taxon>Eukaryota</taxon>
        <taxon>Metazoa</taxon>
        <taxon>Ecdysozoa</taxon>
        <taxon>Arthropoda</taxon>
        <taxon>Hexapoda</taxon>
        <taxon>Insecta</taxon>
        <taxon>Pterygota</taxon>
        <taxon>Neoptera</taxon>
        <taxon>Paraneoptera</taxon>
        <taxon>Hemiptera</taxon>
        <taxon>Heteroptera</taxon>
        <taxon>Panheteroptera</taxon>
        <taxon>Cimicomorpha</taxon>
        <taxon>Miridae</taxon>
        <taxon>Mirini</taxon>
        <taxon>Apolygus</taxon>
    </lineage>
</organism>
<reference evidence="13" key="1">
    <citation type="journal article" date="2021" name="Mol. Ecol. Resour.">
        <title>Apolygus lucorum genome provides insights into omnivorousness and mesophyll feeding.</title>
        <authorList>
            <person name="Liu Y."/>
            <person name="Liu H."/>
            <person name="Wang H."/>
            <person name="Huang T."/>
            <person name="Liu B."/>
            <person name="Yang B."/>
            <person name="Yin L."/>
            <person name="Li B."/>
            <person name="Zhang Y."/>
            <person name="Zhang S."/>
            <person name="Jiang F."/>
            <person name="Zhang X."/>
            <person name="Ren Y."/>
            <person name="Wang B."/>
            <person name="Wang S."/>
            <person name="Lu Y."/>
            <person name="Wu K."/>
            <person name="Fan W."/>
            <person name="Wang G."/>
        </authorList>
    </citation>
    <scope>NUCLEOTIDE SEQUENCE</scope>
    <source>
        <strain evidence="13">12Hb</strain>
    </source>
</reference>
<evidence type="ECO:0000313" key="14">
    <source>
        <dbReference type="Proteomes" id="UP000466442"/>
    </source>
</evidence>
<keyword evidence="9 11" id="KW-0472">Membrane</keyword>
<evidence type="ECO:0000256" key="9">
    <source>
        <dbReference type="ARBA" id="ARBA00023136"/>
    </source>
</evidence>